<protein>
    <recommendedName>
        <fullName evidence="10">Digalactosyldiacylglycerol synthase</fullName>
    </recommendedName>
</protein>
<dbReference type="AlphaFoldDB" id="A0A7J8PQ67"/>
<dbReference type="GO" id="GO:0019375">
    <property type="term" value="P:galactolipid biosynthetic process"/>
    <property type="evidence" value="ECO:0007669"/>
    <property type="project" value="TreeGrafter"/>
</dbReference>
<keyword evidence="6" id="KW-0808">Transferase</keyword>
<keyword evidence="4" id="KW-0150">Chloroplast</keyword>
<comment type="caution">
    <text evidence="8">The sequence shown here is derived from an EMBL/GenBank/DDBJ whole genome shotgun (WGS) entry which is preliminary data.</text>
</comment>
<dbReference type="InterPro" id="IPR044525">
    <property type="entry name" value="DGDG1/2"/>
</dbReference>
<evidence type="ECO:0008006" key="10">
    <source>
        <dbReference type="Google" id="ProtNLM"/>
    </source>
</evidence>
<sequence length="400" mass="45309">MNFPAMNNGRQTPAMETAADSSSSAFSFISKGWREVRDSADADLRLMKDRANSFKNIAASFDREIENLIYSATPTFTVPPIRQSSEIEFMKKLHPKMSEFRRVYSAPEISRKVMEKCGPRANLGIELSRIRSTIAAEVFGTVEEDMKGIIEFNKVRSEKLNEEGQFGEWEPIRVLKTRFREFEKKNSTVEIFAGFKKNEFVEKVKSSLEVPPLDVPELLAVLVRQSGPFLDQFGIRRNLCDKIVENLCSKRKNQLVLRSLVAGEPPAVDPDKISDELDLRIASVLQSTGHCSERGGSWTDFMKPDVTDGKRHVAIVTTASLPWMTGTAVNPLFRAAYLAKSAKQKVTLLVPWLCRSDQELVYPNNLTFGSPEEQENYIRNWLEESVGFKADFRISFYPGK</sequence>
<name>A0A7J8PQ67_GOSRA</name>
<dbReference type="EMBL" id="JABEZZ010000007">
    <property type="protein sequence ID" value="MBA0591439.1"/>
    <property type="molecule type" value="Genomic_DNA"/>
</dbReference>
<proteinExistence type="inferred from homology"/>
<reference evidence="8 9" key="1">
    <citation type="journal article" date="2019" name="Genome Biol. Evol.">
        <title>Insights into the evolution of the New World diploid cottons (Gossypium, subgenus Houzingenia) based on genome sequencing.</title>
        <authorList>
            <person name="Grover C.E."/>
            <person name="Arick M.A. 2nd"/>
            <person name="Thrash A."/>
            <person name="Conover J.L."/>
            <person name="Sanders W.S."/>
            <person name="Peterson D.G."/>
            <person name="Frelichowski J.E."/>
            <person name="Scheffler J.A."/>
            <person name="Scheffler B.E."/>
            <person name="Wendel J.F."/>
        </authorList>
    </citation>
    <scope>NUCLEOTIDE SEQUENCE [LARGE SCALE GENOMIC DNA]</scope>
    <source>
        <strain evidence="8">8</strain>
        <tissue evidence="8">Leaf</tissue>
    </source>
</reference>
<dbReference type="GO" id="GO:0046481">
    <property type="term" value="F:digalactosyldiacylglycerol synthase activity"/>
    <property type="evidence" value="ECO:0007669"/>
    <property type="project" value="InterPro"/>
</dbReference>
<accession>A0A7J8PQ67</accession>
<dbReference type="PANTHER" id="PTHR46132:SF6">
    <property type="entry name" value="DIGALACTOSYLDIACYLGLYCEROL SYNTHASE 1, CHLOROPLASTIC"/>
    <property type="match status" value="1"/>
</dbReference>
<evidence type="ECO:0000313" key="8">
    <source>
        <dbReference type="EMBL" id="MBA0591439.1"/>
    </source>
</evidence>
<evidence type="ECO:0000256" key="5">
    <source>
        <dbReference type="ARBA" id="ARBA00022640"/>
    </source>
</evidence>
<organism evidence="8 9">
    <name type="scientific">Gossypium raimondii</name>
    <name type="common">Peruvian cotton</name>
    <name type="synonym">Gossypium klotzschianum subsp. raimondii</name>
    <dbReference type="NCBI Taxonomy" id="29730"/>
    <lineage>
        <taxon>Eukaryota</taxon>
        <taxon>Viridiplantae</taxon>
        <taxon>Streptophyta</taxon>
        <taxon>Embryophyta</taxon>
        <taxon>Tracheophyta</taxon>
        <taxon>Spermatophyta</taxon>
        <taxon>Magnoliopsida</taxon>
        <taxon>eudicotyledons</taxon>
        <taxon>Gunneridae</taxon>
        <taxon>Pentapetalae</taxon>
        <taxon>rosids</taxon>
        <taxon>malvids</taxon>
        <taxon>Malvales</taxon>
        <taxon>Malvaceae</taxon>
        <taxon>Malvoideae</taxon>
        <taxon>Gossypium</taxon>
    </lineage>
</organism>
<evidence type="ECO:0000256" key="7">
    <source>
        <dbReference type="ARBA" id="ARBA00023136"/>
    </source>
</evidence>
<evidence type="ECO:0000256" key="4">
    <source>
        <dbReference type="ARBA" id="ARBA00022528"/>
    </source>
</evidence>
<evidence type="ECO:0000256" key="3">
    <source>
        <dbReference type="ARBA" id="ARBA00009481"/>
    </source>
</evidence>
<evidence type="ECO:0000256" key="2">
    <source>
        <dbReference type="ARBA" id="ARBA00004370"/>
    </source>
</evidence>
<dbReference type="GO" id="GO:0009707">
    <property type="term" value="C:chloroplast outer membrane"/>
    <property type="evidence" value="ECO:0007669"/>
    <property type="project" value="TreeGrafter"/>
</dbReference>
<comment type="similarity">
    <text evidence="3">Belongs to the glycosyltransferase group 1 family. Glycosyltransferase 4 subfamily.</text>
</comment>
<evidence type="ECO:0000313" key="9">
    <source>
        <dbReference type="Proteomes" id="UP000593578"/>
    </source>
</evidence>
<feature type="non-terminal residue" evidence="8">
    <location>
        <position position="1"/>
    </location>
</feature>
<evidence type="ECO:0000256" key="6">
    <source>
        <dbReference type="ARBA" id="ARBA00022679"/>
    </source>
</evidence>
<keyword evidence="7" id="KW-0472">Membrane</keyword>
<keyword evidence="5" id="KW-0934">Plastid</keyword>
<gene>
    <name evidence="8" type="ORF">Gorai_020116</name>
</gene>
<dbReference type="PANTHER" id="PTHR46132">
    <property type="entry name" value="DIGALACTOSYLDIACYLGLYCEROL SYNTHASE 2, CHLOROPLASTIC"/>
    <property type="match status" value="1"/>
</dbReference>
<dbReference type="Proteomes" id="UP000593578">
    <property type="component" value="Unassembled WGS sequence"/>
</dbReference>
<evidence type="ECO:0000256" key="1">
    <source>
        <dbReference type="ARBA" id="ARBA00004229"/>
    </source>
</evidence>
<comment type="subcellular location">
    <subcellularLocation>
        <location evidence="2">Membrane</location>
    </subcellularLocation>
    <subcellularLocation>
        <location evidence="1">Plastid</location>
        <location evidence="1">Chloroplast</location>
    </subcellularLocation>
</comment>